<name>A0A9J6AW96_SOLCO</name>
<sequence>MHAMICQYEYIIEATTNEVCRSSDKLAAEGEETAQAYTPFMKEVQSSVSHRIYSDAWDCSKASRKEEQEQKDRLTCLAKCQTSSPAVAPHQKAKRESLLLIPIYL</sequence>
<proteinExistence type="predicted"/>
<dbReference type="EMBL" id="JACXVP010000001">
    <property type="protein sequence ID" value="KAG5628732.1"/>
    <property type="molecule type" value="Genomic_DNA"/>
</dbReference>
<organism evidence="1 2">
    <name type="scientific">Solanum commersonii</name>
    <name type="common">Commerson's wild potato</name>
    <name type="synonym">Commerson's nightshade</name>
    <dbReference type="NCBI Taxonomy" id="4109"/>
    <lineage>
        <taxon>Eukaryota</taxon>
        <taxon>Viridiplantae</taxon>
        <taxon>Streptophyta</taxon>
        <taxon>Embryophyta</taxon>
        <taxon>Tracheophyta</taxon>
        <taxon>Spermatophyta</taxon>
        <taxon>Magnoliopsida</taxon>
        <taxon>eudicotyledons</taxon>
        <taxon>Gunneridae</taxon>
        <taxon>Pentapetalae</taxon>
        <taxon>asterids</taxon>
        <taxon>lamiids</taxon>
        <taxon>Solanales</taxon>
        <taxon>Solanaceae</taxon>
        <taxon>Solanoideae</taxon>
        <taxon>Solaneae</taxon>
        <taxon>Solanum</taxon>
    </lineage>
</organism>
<comment type="caution">
    <text evidence="1">The sequence shown here is derived from an EMBL/GenBank/DDBJ whole genome shotgun (WGS) entry which is preliminary data.</text>
</comment>
<accession>A0A9J6AW96</accession>
<keyword evidence="2" id="KW-1185">Reference proteome</keyword>
<dbReference type="OrthoDB" id="10424877at2759"/>
<evidence type="ECO:0000313" key="1">
    <source>
        <dbReference type="EMBL" id="KAG5628732.1"/>
    </source>
</evidence>
<reference evidence="1 2" key="1">
    <citation type="submission" date="2020-09" db="EMBL/GenBank/DDBJ databases">
        <title>De no assembly of potato wild relative species, Solanum commersonii.</title>
        <authorList>
            <person name="Cho K."/>
        </authorList>
    </citation>
    <scope>NUCLEOTIDE SEQUENCE [LARGE SCALE GENOMIC DNA]</scope>
    <source>
        <strain evidence="1">LZ3.2</strain>
        <tissue evidence="1">Leaf</tissue>
    </source>
</reference>
<gene>
    <name evidence="1" type="ORF">H5410_000449</name>
</gene>
<feature type="non-terminal residue" evidence="1">
    <location>
        <position position="105"/>
    </location>
</feature>
<dbReference type="AlphaFoldDB" id="A0A9J6AW96"/>
<evidence type="ECO:0000313" key="2">
    <source>
        <dbReference type="Proteomes" id="UP000824120"/>
    </source>
</evidence>
<dbReference type="Proteomes" id="UP000824120">
    <property type="component" value="Chromosome 1"/>
</dbReference>
<protein>
    <submittedName>
        <fullName evidence="1">Uncharacterized protein</fullName>
    </submittedName>
</protein>